<dbReference type="EMBL" id="JAIWQS010000011">
    <property type="protein sequence ID" value="KAJ8751184.1"/>
    <property type="molecule type" value="Genomic_DNA"/>
</dbReference>
<dbReference type="AlphaFoldDB" id="A0AAV8SGN9"/>
<evidence type="ECO:0000313" key="1">
    <source>
        <dbReference type="EMBL" id="KAJ8751184.1"/>
    </source>
</evidence>
<protein>
    <submittedName>
        <fullName evidence="1">Uncharacterized protein</fullName>
    </submittedName>
</protein>
<proteinExistence type="predicted"/>
<reference evidence="1 2" key="1">
    <citation type="submission" date="2021-09" db="EMBL/GenBank/DDBJ databases">
        <title>Genomic insights and catalytic innovation underlie evolution of tropane alkaloids biosynthesis.</title>
        <authorList>
            <person name="Wang Y.-J."/>
            <person name="Tian T."/>
            <person name="Huang J.-P."/>
            <person name="Huang S.-X."/>
        </authorList>
    </citation>
    <scope>NUCLEOTIDE SEQUENCE [LARGE SCALE GENOMIC DNA]</scope>
    <source>
        <strain evidence="1">KIB-2018</strain>
        <tissue evidence="1">Leaf</tissue>
    </source>
</reference>
<comment type="caution">
    <text evidence="1">The sequence shown here is derived from an EMBL/GenBank/DDBJ whole genome shotgun (WGS) entry which is preliminary data.</text>
</comment>
<organism evidence="1 2">
    <name type="scientific">Erythroxylum novogranatense</name>
    <dbReference type="NCBI Taxonomy" id="1862640"/>
    <lineage>
        <taxon>Eukaryota</taxon>
        <taxon>Viridiplantae</taxon>
        <taxon>Streptophyta</taxon>
        <taxon>Embryophyta</taxon>
        <taxon>Tracheophyta</taxon>
        <taxon>Spermatophyta</taxon>
        <taxon>Magnoliopsida</taxon>
        <taxon>eudicotyledons</taxon>
        <taxon>Gunneridae</taxon>
        <taxon>Pentapetalae</taxon>
        <taxon>rosids</taxon>
        <taxon>fabids</taxon>
        <taxon>Malpighiales</taxon>
        <taxon>Erythroxylaceae</taxon>
        <taxon>Erythroxylum</taxon>
    </lineage>
</organism>
<gene>
    <name evidence="1" type="ORF">K2173_016365</name>
</gene>
<evidence type="ECO:0000313" key="2">
    <source>
        <dbReference type="Proteomes" id="UP001159364"/>
    </source>
</evidence>
<dbReference type="Proteomes" id="UP001159364">
    <property type="component" value="Linkage Group LG11"/>
</dbReference>
<keyword evidence="2" id="KW-1185">Reference proteome</keyword>
<name>A0AAV8SGN9_9ROSI</name>
<sequence length="159" mass="17598">MLGIVHKLDINFKLDTDQVMAAHWFIKGASSPLGSSKNVRSNDGTSSEVGLAPLRKEARIAKVGVIFEKEGKEGEGTSSLGGEGRIDLRLRLELGLGFDGFFYYMVKISVEKSISIFGDENLAFLIHRFRQIKKPKERGGCGLVYKLKESGRPYLFANT</sequence>
<accession>A0AAV8SGN9</accession>